<sequence length="201" mass="23181">MERPAATYAYRRPRVPSQQTSTPLSIQQQQQQFQRRQQYDMIRYHNGNGNAPHPTPHAISPLKPVYKLLCRHCRNVVCARGMRAILLADTNVELYSTDIPAQSIQLMDKDYLTRTCHCRIRDIACRDCGNLIGYHVVAPCTHCLQAGNNGHFWMFHTDACQPMERKDTTGKRAMLWQNLPRAELDFDFLMGATIPYSELCR</sequence>
<feature type="compositionally biased region" description="Low complexity" evidence="2">
    <location>
        <begin position="1"/>
        <end position="10"/>
    </location>
</feature>
<dbReference type="InterPro" id="IPR026768">
    <property type="entry name" value="YPEH2ZP"/>
</dbReference>
<proteinExistence type="inferred from homology"/>
<feature type="region of interest" description="Disordered" evidence="2">
    <location>
        <begin position="1"/>
        <end position="25"/>
    </location>
</feature>
<name>A0A1X2HFM4_SYNRA</name>
<evidence type="ECO:0000313" key="4">
    <source>
        <dbReference type="Proteomes" id="UP000242180"/>
    </source>
</evidence>
<dbReference type="PANTHER" id="PTHR31841:SF1">
    <property type="entry name" value="PROTEIN FAM72A-RELATED"/>
    <property type="match status" value="1"/>
</dbReference>
<evidence type="ECO:0000256" key="2">
    <source>
        <dbReference type="SAM" id="MobiDB-lite"/>
    </source>
</evidence>
<dbReference type="OMA" id="MTICARS"/>
<organism evidence="3 4">
    <name type="scientific">Syncephalastrum racemosum</name>
    <name type="common">Filamentous fungus</name>
    <dbReference type="NCBI Taxonomy" id="13706"/>
    <lineage>
        <taxon>Eukaryota</taxon>
        <taxon>Fungi</taxon>
        <taxon>Fungi incertae sedis</taxon>
        <taxon>Mucoromycota</taxon>
        <taxon>Mucoromycotina</taxon>
        <taxon>Mucoromycetes</taxon>
        <taxon>Mucorales</taxon>
        <taxon>Syncephalastraceae</taxon>
        <taxon>Syncephalastrum</taxon>
    </lineage>
</organism>
<reference evidence="3 4" key="1">
    <citation type="submission" date="2016-07" db="EMBL/GenBank/DDBJ databases">
        <title>Pervasive Adenine N6-methylation of Active Genes in Fungi.</title>
        <authorList>
            <consortium name="DOE Joint Genome Institute"/>
            <person name="Mondo S.J."/>
            <person name="Dannebaum R.O."/>
            <person name="Kuo R.C."/>
            <person name="Labutti K."/>
            <person name="Haridas S."/>
            <person name="Kuo A."/>
            <person name="Salamov A."/>
            <person name="Ahrendt S.R."/>
            <person name="Lipzen A."/>
            <person name="Sullivan W."/>
            <person name="Andreopoulos W.B."/>
            <person name="Clum A."/>
            <person name="Lindquist E."/>
            <person name="Daum C."/>
            <person name="Ramamoorthy G.K."/>
            <person name="Gryganskyi A."/>
            <person name="Culley D."/>
            <person name="Magnuson J.K."/>
            <person name="James T.Y."/>
            <person name="O'Malley M.A."/>
            <person name="Stajich J.E."/>
            <person name="Spatafora J.W."/>
            <person name="Visel A."/>
            <person name="Grigoriev I.V."/>
        </authorList>
    </citation>
    <scope>NUCLEOTIDE SEQUENCE [LARGE SCALE GENOMIC DNA]</scope>
    <source>
        <strain evidence="3 4">NRRL 2496</strain>
    </source>
</reference>
<dbReference type="EMBL" id="MCGN01000004">
    <property type="protein sequence ID" value="ORY97763.1"/>
    <property type="molecule type" value="Genomic_DNA"/>
</dbReference>
<protein>
    <submittedName>
        <fullName evidence="3">FAM72 protein-domain-containing protein</fullName>
    </submittedName>
</protein>
<evidence type="ECO:0000256" key="1">
    <source>
        <dbReference type="ARBA" id="ARBA00006888"/>
    </source>
</evidence>
<comment type="caution">
    <text evidence="3">The sequence shown here is derived from an EMBL/GenBank/DDBJ whole genome shotgun (WGS) entry which is preliminary data.</text>
</comment>
<evidence type="ECO:0000313" key="3">
    <source>
        <dbReference type="EMBL" id="ORY97763.1"/>
    </source>
</evidence>
<feature type="compositionally biased region" description="Polar residues" evidence="2">
    <location>
        <begin position="16"/>
        <end position="25"/>
    </location>
</feature>
<keyword evidence="4" id="KW-1185">Reference proteome</keyword>
<dbReference type="Proteomes" id="UP000242180">
    <property type="component" value="Unassembled WGS sequence"/>
</dbReference>
<dbReference type="PANTHER" id="PTHR31841">
    <property type="entry name" value="PROTEIN FAM72A-RELATED"/>
    <property type="match status" value="1"/>
</dbReference>
<dbReference type="GO" id="GO:0005829">
    <property type="term" value="C:cytosol"/>
    <property type="evidence" value="ECO:0007669"/>
    <property type="project" value="TreeGrafter"/>
</dbReference>
<accession>A0A1X2HFM4</accession>
<comment type="similarity">
    <text evidence="1">Belongs to the FAM72 family.</text>
</comment>
<dbReference type="InParanoid" id="A0A1X2HFM4"/>
<dbReference type="OrthoDB" id="2526683at2759"/>
<dbReference type="Pfam" id="PF14976">
    <property type="entry name" value="YPEH2ZP"/>
    <property type="match status" value="1"/>
</dbReference>
<dbReference type="AlphaFoldDB" id="A0A1X2HFM4"/>
<gene>
    <name evidence="3" type="ORF">BCR43DRAFT_514134</name>
</gene>